<evidence type="ECO:0000313" key="2">
    <source>
        <dbReference type="EMBL" id="KAK2945340.1"/>
    </source>
</evidence>
<dbReference type="Proteomes" id="UP001281761">
    <property type="component" value="Unassembled WGS sequence"/>
</dbReference>
<dbReference type="EMBL" id="JARBJD010000264">
    <property type="protein sequence ID" value="KAK2945340.1"/>
    <property type="molecule type" value="Genomic_DNA"/>
</dbReference>
<evidence type="ECO:0000259" key="1">
    <source>
        <dbReference type="Pfam" id="PF16087"/>
    </source>
</evidence>
<organism evidence="2 3">
    <name type="scientific">Blattamonas nauphoetae</name>
    <dbReference type="NCBI Taxonomy" id="2049346"/>
    <lineage>
        <taxon>Eukaryota</taxon>
        <taxon>Metamonada</taxon>
        <taxon>Preaxostyla</taxon>
        <taxon>Oxymonadida</taxon>
        <taxon>Blattamonas</taxon>
    </lineage>
</organism>
<dbReference type="InterPro" id="IPR036397">
    <property type="entry name" value="RNaseH_sf"/>
</dbReference>
<evidence type="ECO:0000313" key="3">
    <source>
        <dbReference type="Proteomes" id="UP001281761"/>
    </source>
</evidence>
<dbReference type="Pfam" id="PF16087">
    <property type="entry name" value="DUF4817"/>
    <property type="match status" value="1"/>
</dbReference>
<protein>
    <recommendedName>
        <fullName evidence="1">DUF4817 domain-containing protein</fullName>
    </recommendedName>
</protein>
<dbReference type="PANTHER" id="PTHR47326:SF1">
    <property type="entry name" value="HTH PSQ-TYPE DOMAIN-CONTAINING PROTEIN"/>
    <property type="match status" value="1"/>
</dbReference>
<gene>
    <name evidence="2" type="ORF">BLNAU_19729</name>
</gene>
<dbReference type="InterPro" id="IPR032135">
    <property type="entry name" value="DUF4817"/>
</dbReference>
<comment type="caution">
    <text evidence="2">The sequence shown here is derived from an EMBL/GenBank/DDBJ whole genome shotgun (WGS) entry which is preliminary data.</text>
</comment>
<accession>A0ABQ9X4U6</accession>
<proteinExistence type="predicted"/>
<dbReference type="Gene3D" id="3.30.420.10">
    <property type="entry name" value="Ribonuclease H-like superfamily/Ribonuclease H"/>
    <property type="match status" value="1"/>
</dbReference>
<dbReference type="SUPFAM" id="SSF46689">
    <property type="entry name" value="Homeodomain-like"/>
    <property type="match status" value="1"/>
</dbReference>
<dbReference type="InterPro" id="IPR009057">
    <property type="entry name" value="Homeodomain-like_sf"/>
</dbReference>
<sequence length="214" mass="25082">MIWKLTRSLENMMNDPMRRTTKERIWIIQKYYRFENITDVIHRWEGPDPPCFRTIQNLVSRFEETGSVADLHRSGRPVTVTTPENHTNVNEHFQAHPTDSIRQTSQHLSISSTSLQRIVSDLGLHAYRLQHTHWLFDQDYNERRSPDLTPCDFWLWSAIAEHVYAADPRTVQHLKQRIEEAVANLPVPVLARTCRNVLQRCNTCIERAGNSVEI</sequence>
<dbReference type="PANTHER" id="PTHR47326">
    <property type="entry name" value="TRANSPOSABLE ELEMENT TC3 TRANSPOSASE-LIKE PROTEIN"/>
    <property type="match status" value="1"/>
</dbReference>
<feature type="domain" description="DUF4817" evidence="1">
    <location>
        <begin position="20"/>
        <end position="69"/>
    </location>
</feature>
<keyword evidence="3" id="KW-1185">Reference proteome</keyword>
<reference evidence="2 3" key="1">
    <citation type="journal article" date="2022" name="bioRxiv">
        <title>Genomics of Preaxostyla Flagellates Illuminates Evolutionary Transitions and the Path Towards Mitochondrial Loss.</title>
        <authorList>
            <person name="Novak L.V.F."/>
            <person name="Treitli S.C."/>
            <person name="Pyrih J."/>
            <person name="Halakuc P."/>
            <person name="Pipaliya S.V."/>
            <person name="Vacek V."/>
            <person name="Brzon O."/>
            <person name="Soukal P."/>
            <person name="Eme L."/>
            <person name="Dacks J.B."/>
            <person name="Karnkowska A."/>
            <person name="Elias M."/>
            <person name="Hampl V."/>
        </authorList>
    </citation>
    <scope>NUCLEOTIDE SEQUENCE [LARGE SCALE GENOMIC DNA]</scope>
    <source>
        <strain evidence="2">NAU3</strain>
        <tissue evidence="2">Gut</tissue>
    </source>
</reference>
<name>A0ABQ9X4U6_9EUKA</name>